<feature type="repeat" description="ANK" evidence="3">
    <location>
        <begin position="83"/>
        <end position="115"/>
    </location>
</feature>
<dbReference type="PROSITE" id="PS50088">
    <property type="entry name" value="ANK_REPEAT"/>
    <property type="match status" value="2"/>
</dbReference>
<proteinExistence type="predicted"/>
<dbReference type="InterPro" id="IPR002110">
    <property type="entry name" value="Ankyrin_rpt"/>
</dbReference>
<dbReference type="Proteomes" id="UP000649617">
    <property type="component" value="Unassembled WGS sequence"/>
</dbReference>
<dbReference type="PANTHER" id="PTHR24173">
    <property type="entry name" value="ANKYRIN REPEAT CONTAINING"/>
    <property type="match status" value="1"/>
</dbReference>
<dbReference type="Gene3D" id="2.60.120.620">
    <property type="entry name" value="q2cbj1_9rhob like domain"/>
    <property type="match status" value="1"/>
</dbReference>
<dbReference type="Pfam" id="PF00023">
    <property type="entry name" value="Ank"/>
    <property type="match status" value="2"/>
</dbReference>
<dbReference type="PROSITE" id="PS50297">
    <property type="entry name" value="ANK_REP_REGION"/>
    <property type="match status" value="2"/>
</dbReference>
<evidence type="ECO:0000313" key="4">
    <source>
        <dbReference type="EMBL" id="CAE7218246.1"/>
    </source>
</evidence>
<dbReference type="Gene3D" id="1.25.40.20">
    <property type="entry name" value="Ankyrin repeat-containing domain"/>
    <property type="match status" value="1"/>
</dbReference>
<dbReference type="OrthoDB" id="69177at2759"/>
<dbReference type="EMBL" id="CAJNIZ010003069">
    <property type="protein sequence ID" value="CAE7218246.1"/>
    <property type="molecule type" value="Genomic_DNA"/>
</dbReference>
<name>A0A812K7C7_SYMPI</name>
<comment type="caution">
    <text evidence="4">The sequence shown here is derived from an EMBL/GenBank/DDBJ whole genome shotgun (WGS) entry which is preliminary data.</text>
</comment>
<dbReference type="PANTHER" id="PTHR24173:SF74">
    <property type="entry name" value="ANKYRIN REPEAT DOMAIN-CONTAINING PROTEIN 16"/>
    <property type="match status" value="1"/>
</dbReference>
<dbReference type="SMART" id="SM00248">
    <property type="entry name" value="ANK"/>
    <property type="match status" value="2"/>
</dbReference>
<keyword evidence="1" id="KW-0677">Repeat</keyword>
<dbReference type="InterPro" id="IPR036770">
    <property type="entry name" value="Ankyrin_rpt-contain_sf"/>
</dbReference>
<reference evidence="4" key="1">
    <citation type="submission" date="2021-02" db="EMBL/GenBank/DDBJ databases">
        <authorList>
            <person name="Dougan E. K."/>
            <person name="Rhodes N."/>
            <person name="Thang M."/>
            <person name="Chan C."/>
        </authorList>
    </citation>
    <scope>NUCLEOTIDE SEQUENCE</scope>
</reference>
<sequence>MQAVMRHAACCDEEEALEALAVAKKALGDVDIHYRERESGYTALHYAAQYGLVELATALLDVGSVVNSQTKDLILQNTVVQAAGQTPLHLAARAGEQEVAQLLMARQADVALLDVDGFAAVEIAKLHKRDGICQVLGVSPDALDKEDLDNRAVKAVEAGKIRAARQLDVPPHLRQVYTLKAVWSQDECDFVLQAVKAAVSKSSGWTTDRHAAYATTDMPCSRVQEVDAWVRESLAQRVLPELAKRHGWGNGTGSCLYFRDLFFVQYSAGGQAGLALHRDGSIISFNILLNSPEDFEGGGTYVEADDTAYQIDQGDCFVHSGKLRHGIRVGVKTLPESYTLSQFQGKFVRQVGIGYIIVGFVDLDEDGPAVLRSLLTADGETPGADPDVHRSTAFRKLCQQRSECSSADNAGQLCGDLGWARDQEEAVSPCLCSHK</sequence>
<evidence type="ECO:0000256" key="2">
    <source>
        <dbReference type="ARBA" id="ARBA00023043"/>
    </source>
</evidence>
<gene>
    <name evidence="4" type="primary">Ankk1</name>
    <name evidence="4" type="ORF">SPIL2461_LOCUS2744</name>
</gene>
<protein>
    <submittedName>
        <fullName evidence="4">Ankk1 protein</fullName>
    </submittedName>
</protein>
<dbReference type="SUPFAM" id="SSF48403">
    <property type="entry name" value="Ankyrin repeat"/>
    <property type="match status" value="1"/>
</dbReference>
<dbReference type="AlphaFoldDB" id="A0A812K7C7"/>
<keyword evidence="2 3" id="KW-0040">ANK repeat</keyword>
<organism evidence="4 5">
    <name type="scientific">Symbiodinium pilosum</name>
    <name type="common">Dinoflagellate</name>
    <dbReference type="NCBI Taxonomy" id="2952"/>
    <lineage>
        <taxon>Eukaryota</taxon>
        <taxon>Sar</taxon>
        <taxon>Alveolata</taxon>
        <taxon>Dinophyceae</taxon>
        <taxon>Suessiales</taxon>
        <taxon>Symbiodiniaceae</taxon>
        <taxon>Symbiodinium</taxon>
    </lineage>
</organism>
<feature type="repeat" description="ANK" evidence="3">
    <location>
        <begin position="39"/>
        <end position="71"/>
    </location>
</feature>
<keyword evidence="5" id="KW-1185">Reference proteome</keyword>
<evidence type="ECO:0000256" key="3">
    <source>
        <dbReference type="PROSITE-ProRule" id="PRU00023"/>
    </source>
</evidence>
<evidence type="ECO:0000256" key="1">
    <source>
        <dbReference type="ARBA" id="ARBA00022737"/>
    </source>
</evidence>
<accession>A0A812K7C7</accession>
<evidence type="ECO:0000313" key="5">
    <source>
        <dbReference type="Proteomes" id="UP000649617"/>
    </source>
</evidence>